<evidence type="ECO:0000313" key="2">
    <source>
        <dbReference type="EMBL" id="KFB53984.1"/>
    </source>
</evidence>
<dbReference type="VEuPathDB" id="VectorBase:ASIC022235"/>
<dbReference type="Proteomes" id="UP000030765">
    <property type="component" value="Unassembled WGS sequence"/>
</dbReference>
<accession>A0A084WUU0</accession>
<sequence length="108" mass="11759">MLPNFKPEMAGTAAKHGTTETLAKCQDTRETFCLPQNRFGDSLLSVRSHLCDSITTALCTLPLANLANNCTSPSVFHLHSSGFLEATVPRTPALETSGLRLERKVSER</sequence>
<protein>
    <submittedName>
        <fullName evidence="2 3">Uncharacterized protein</fullName>
    </submittedName>
</protein>
<evidence type="ECO:0000256" key="1">
    <source>
        <dbReference type="SAM" id="MobiDB-lite"/>
    </source>
</evidence>
<dbReference type="AlphaFoldDB" id="A0A084WUU0"/>
<proteinExistence type="predicted"/>
<evidence type="ECO:0000313" key="3">
    <source>
        <dbReference type="EnsemblMetazoa" id="ASIC022235-PA"/>
    </source>
</evidence>
<reference evidence="3" key="2">
    <citation type="submission" date="2020-05" db="UniProtKB">
        <authorList>
            <consortium name="EnsemblMetazoa"/>
        </authorList>
    </citation>
    <scope>IDENTIFICATION</scope>
</reference>
<reference evidence="2 4" key="1">
    <citation type="journal article" date="2014" name="BMC Genomics">
        <title>Genome sequence of Anopheles sinensis provides insight into genetics basis of mosquito competence for malaria parasites.</title>
        <authorList>
            <person name="Zhou D."/>
            <person name="Zhang D."/>
            <person name="Ding G."/>
            <person name="Shi L."/>
            <person name="Hou Q."/>
            <person name="Ye Y."/>
            <person name="Xu Y."/>
            <person name="Zhou H."/>
            <person name="Xiong C."/>
            <person name="Li S."/>
            <person name="Yu J."/>
            <person name="Hong S."/>
            <person name="Yu X."/>
            <person name="Zou P."/>
            <person name="Chen C."/>
            <person name="Chang X."/>
            <person name="Wang W."/>
            <person name="Lv Y."/>
            <person name="Sun Y."/>
            <person name="Ma L."/>
            <person name="Shen B."/>
            <person name="Zhu C."/>
        </authorList>
    </citation>
    <scope>NUCLEOTIDE SEQUENCE [LARGE SCALE GENOMIC DNA]</scope>
</reference>
<organism evidence="2">
    <name type="scientific">Anopheles sinensis</name>
    <name type="common">Mosquito</name>
    <dbReference type="NCBI Taxonomy" id="74873"/>
    <lineage>
        <taxon>Eukaryota</taxon>
        <taxon>Metazoa</taxon>
        <taxon>Ecdysozoa</taxon>
        <taxon>Arthropoda</taxon>
        <taxon>Hexapoda</taxon>
        <taxon>Insecta</taxon>
        <taxon>Pterygota</taxon>
        <taxon>Neoptera</taxon>
        <taxon>Endopterygota</taxon>
        <taxon>Diptera</taxon>
        <taxon>Nematocera</taxon>
        <taxon>Culicoidea</taxon>
        <taxon>Culicidae</taxon>
        <taxon>Anophelinae</taxon>
        <taxon>Anopheles</taxon>
    </lineage>
</organism>
<dbReference type="EMBL" id="ATLV01027133">
    <property type="status" value="NOT_ANNOTATED_CDS"/>
    <property type="molecule type" value="Genomic_DNA"/>
</dbReference>
<evidence type="ECO:0000313" key="4">
    <source>
        <dbReference type="Proteomes" id="UP000030765"/>
    </source>
</evidence>
<keyword evidence="4" id="KW-1185">Reference proteome</keyword>
<dbReference type="EMBL" id="KE525423">
    <property type="protein sequence ID" value="KFB53984.1"/>
    <property type="molecule type" value="Genomic_DNA"/>
</dbReference>
<dbReference type="EnsemblMetazoa" id="ASIC022235-RA">
    <property type="protein sequence ID" value="ASIC022235-PA"/>
    <property type="gene ID" value="ASIC022235"/>
</dbReference>
<name>A0A084WUU0_ANOSI</name>
<gene>
    <name evidence="2" type="ORF">ZHAS_00022235</name>
</gene>
<feature type="region of interest" description="Disordered" evidence="1">
    <location>
        <begin position="1"/>
        <end position="20"/>
    </location>
</feature>